<evidence type="ECO:0000313" key="4">
    <source>
        <dbReference type="EMBL" id="PFX32946.1"/>
    </source>
</evidence>
<dbReference type="Proteomes" id="UP000225706">
    <property type="component" value="Unassembled WGS sequence"/>
</dbReference>
<comment type="caution">
    <text evidence="4">The sequence shown here is derived from an EMBL/GenBank/DDBJ whole genome shotgun (WGS) entry which is preliminary data.</text>
</comment>
<dbReference type="PANTHER" id="PTHR46396">
    <property type="entry name" value="PROTEIN O-LINKED-MANNOSE BETA-1,2-N-ACETYLGLUCOSAMINYLTRANSFERASE 1"/>
    <property type="match status" value="1"/>
</dbReference>
<dbReference type="PANTHER" id="PTHR46396:SF2">
    <property type="entry name" value="ILEI_PANDER DOMAIN-CONTAINING PROTEIN"/>
    <property type="match status" value="1"/>
</dbReference>
<dbReference type="OrthoDB" id="5984755at2759"/>
<keyword evidence="2" id="KW-0732">Signal</keyword>
<keyword evidence="5" id="KW-1185">Reference proteome</keyword>
<feature type="coiled-coil region" evidence="1">
    <location>
        <begin position="243"/>
        <end position="270"/>
    </location>
</feature>
<dbReference type="GO" id="GO:0016266">
    <property type="term" value="P:protein O-linked glycosylation via N-acetyl-galactosamine"/>
    <property type="evidence" value="ECO:0007669"/>
    <property type="project" value="TreeGrafter"/>
</dbReference>
<gene>
    <name evidence="4" type="ORF">AWC38_SpisGene2242</name>
</gene>
<feature type="signal peptide" evidence="2">
    <location>
        <begin position="1"/>
        <end position="29"/>
    </location>
</feature>
<dbReference type="GO" id="GO:0047223">
    <property type="term" value="F:beta-1,3-galactosyl-O-glycosyl-glycoprotein beta-1,3-N-acetylglucosaminyltransferase activity"/>
    <property type="evidence" value="ECO:0007669"/>
    <property type="project" value="TreeGrafter"/>
</dbReference>
<feature type="chain" id="PRO_5012925318" description="ILEI/PANDER domain-containing protein" evidence="2">
    <location>
        <begin position="30"/>
        <end position="439"/>
    </location>
</feature>
<accession>A0A2B4SUC7</accession>
<keyword evidence="1" id="KW-0175">Coiled coil</keyword>
<dbReference type="InterPro" id="IPR039477">
    <property type="entry name" value="ILEI/PANDER_dom"/>
</dbReference>
<dbReference type="PROSITE" id="PS52031">
    <property type="entry name" value="GG_LECTIN"/>
    <property type="match status" value="1"/>
</dbReference>
<sequence length="439" mass="49051">MSSQDRKYFRFRFCRVLALLFLFTSPTKSVIEPEGCLKLVSALMTSQSDEEFNKYLMQCLASVDWKQLSQLFKFAVQNFQDVIEKIPPEIANSAKGNLFITSVYLICLSYQLYKEAVTLAENYEEHRRRFEELQTKMKPVLQAIMAHFYSEPKNINFTTMHAKIESVLEMLNPFYTELEKFTEDLKKDIIENQTKKGFTIAGGFASSVICVGSFLLISPMVGFSVCVPALGSVPALIIHFRSLDETHENQNQLQRDTSKLRRDLAQHRAQLQLSLALMKGPAVDIHIRSEGCEDPGRTQVSNSCGFTKIEVNGKDFSPHGRGYNVVVVDGRTGGILEGKAFDTQYSSGAADRLRGYLNGLNGNKIVLVAIQEEGSFHVTPALDALKRLGAKDPVLPDFRGSFALAGYAGANKPLWITQKMAKRGLGPVEITLKIPLSLK</sequence>
<protein>
    <recommendedName>
        <fullName evidence="3">ILEI/PANDER domain-containing protein</fullName>
    </recommendedName>
</protein>
<dbReference type="GO" id="GO:0000139">
    <property type="term" value="C:Golgi membrane"/>
    <property type="evidence" value="ECO:0007669"/>
    <property type="project" value="TreeGrafter"/>
</dbReference>
<evidence type="ECO:0000259" key="3">
    <source>
        <dbReference type="Pfam" id="PF15711"/>
    </source>
</evidence>
<evidence type="ECO:0000256" key="2">
    <source>
        <dbReference type="SAM" id="SignalP"/>
    </source>
</evidence>
<proteinExistence type="predicted"/>
<feature type="domain" description="ILEI/PANDER" evidence="3">
    <location>
        <begin position="321"/>
        <end position="410"/>
    </location>
</feature>
<organism evidence="4 5">
    <name type="scientific">Stylophora pistillata</name>
    <name type="common">Smooth cauliflower coral</name>
    <dbReference type="NCBI Taxonomy" id="50429"/>
    <lineage>
        <taxon>Eukaryota</taxon>
        <taxon>Metazoa</taxon>
        <taxon>Cnidaria</taxon>
        <taxon>Anthozoa</taxon>
        <taxon>Hexacorallia</taxon>
        <taxon>Scleractinia</taxon>
        <taxon>Astrocoeniina</taxon>
        <taxon>Pocilloporidae</taxon>
        <taxon>Stylophora</taxon>
    </lineage>
</organism>
<evidence type="ECO:0000313" key="5">
    <source>
        <dbReference type="Proteomes" id="UP000225706"/>
    </source>
</evidence>
<dbReference type="Pfam" id="PF15711">
    <property type="entry name" value="ILEI"/>
    <property type="match status" value="1"/>
</dbReference>
<dbReference type="InterPro" id="IPR052463">
    <property type="entry name" value="O-linked_mannose_GnT"/>
</dbReference>
<dbReference type="AlphaFoldDB" id="A0A2B4SUC7"/>
<evidence type="ECO:0000256" key="1">
    <source>
        <dbReference type="SAM" id="Coils"/>
    </source>
</evidence>
<name>A0A2B4SUC7_STYPI</name>
<reference evidence="5" key="1">
    <citation type="journal article" date="2017" name="bioRxiv">
        <title>Comparative analysis of the genomes of Stylophora pistillata and Acropora digitifera provides evidence for extensive differences between species of corals.</title>
        <authorList>
            <person name="Voolstra C.R."/>
            <person name="Li Y."/>
            <person name="Liew Y.J."/>
            <person name="Baumgarten S."/>
            <person name="Zoccola D."/>
            <person name="Flot J.-F."/>
            <person name="Tambutte S."/>
            <person name="Allemand D."/>
            <person name="Aranda M."/>
        </authorList>
    </citation>
    <scope>NUCLEOTIDE SEQUENCE [LARGE SCALE GENOMIC DNA]</scope>
</reference>
<dbReference type="EMBL" id="LSMT01000017">
    <property type="protein sequence ID" value="PFX32946.1"/>
    <property type="molecule type" value="Genomic_DNA"/>
</dbReference>